<keyword evidence="2" id="KW-1185">Reference proteome</keyword>
<organism evidence="1 2">
    <name type="scientific">Gigaspora rosea</name>
    <dbReference type="NCBI Taxonomy" id="44941"/>
    <lineage>
        <taxon>Eukaryota</taxon>
        <taxon>Fungi</taxon>
        <taxon>Fungi incertae sedis</taxon>
        <taxon>Mucoromycota</taxon>
        <taxon>Glomeromycotina</taxon>
        <taxon>Glomeromycetes</taxon>
        <taxon>Diversisporales</taxon>
        <taxon>Gigasporaceae</taxon>
        <taxon>Gigaspora</taxon>
    </lineage>
</organism>
<evidence type="ECO:0000313" key="2">
    <source>
        <dbReference type="Proteomes" id="UP000266673"/>
    </source>
</evidence>
<name>A0A397VHS2_9GLOM</name>
<sequence length="94" mass="10815">MRPYLHMMEEIYQHGSFNPVFKSGGTVCAAVCLVQDIIKRVKNSRRLKTLCEFGHHISKVKSLESACHIITKVLSNNKDIPYTLNLLNQTYTKY</sequence>
<dbReference type="Proteomes" id="UP000266673">
    <property type="component" value="Unassembled WGS sequence"/>
</dbReference>
<gene>
    <name evidence="1" type="ORF">C2G38_2080610</name>
</gene>
<comment type="caution">
    <text evidence="1">The sequence shown here is derived from an EMBL/GenBank/DDBJ whole genome shotgun (WGS) entry which is preliminary data.</text>
</comment>
<dbReference type="STRING" id="44941.A0A397VHS2"/>
<evidence type="ECO:0000313" key="1">
    <source>
        <dbReference type="EMBL" id="RIB20529.1"/>
    </source>
</evidence>
<accession>A0A397VHS2</accession>
<protein>
    <submittedName>
        <fullName evidence="1">Uncharacterized protein</fullName>
    </submittedName>
</protein>
<dbReference type="EMBL" id="QKWP01000412">
    <property type="protein sequence ID" value="RIB20529.1"/>
    <property type="molecule type" value="Genomic_DNA"/>
</dbReference>
<dbReference type="AlphaFoldDB" id="A0A397VHS2"/>
<reference evidence="1 2" key="1">
    <citation type="submission" date="2018-06" db="EMBL/GenBank/DDBJ databases">
        <title>Comparative genomics reveals the genomic features of Rhizophagus irregularis, R. cerebriforme, R. diaphanum and Gigaspora rosea, and their symbiotic lifestyle signature.</title>
        <authorList>
            <person name="Morin E."/>
            <person name="San Clemente H."/>
            <person name="Chen E.C.H."/>
            <person name="De La Providencia I."/>
            <person name="Hainaut M."/>
            <person name="Kuo A."/>
            <person name="Kohler A."/>
            <person name="Murat C."/>
            <person name="Tang N."/>
            <person name="Roy S."/>
            <person name="Loubradou J."/>
            <person name="Henrissat B."/>
            <person name="Grigoriev I.V."/>
            <person name="Corradi N."/>
            <person name="Roux C."/>
            <person name="Martin F.M."/>
        </authorList>
    </citation>
    <scope>NUCLEOTIDE SEQUENCE [LARGE SCALE GENOMIC DNA]</scope>
    <source>
        <strain evidence="1 2">DAOM 194757</strain>
    </source>
</reference>
<proteinExistence type="predicted"/>